<dbReference type="Pfam" id="PF02338">
    <property type="entry name" value="OTU"/>
    <property type="match status" value="1"/>
</dbReference>
<evidence type="ECO:0000256" key="2">
    <source>
        <dbReference type="ARBA" id="ARBA00022801"/>
    </source>
</evidence>
<feature type="region of interest" description="Disordered" evidence="4">
    <location>
        <begin position="1"/>
        <end position="51"/>
    </location>
</feature>
<dbReference type="PANTHER" id="PTHR13312">
    <property type="entry name" value="HIV-INDUCED PROTEIN-7-LIKE PROTEASE"/>
    <property type="match status" value="1"/>
</dbReference>
<dbReference type="InterPro" id="IPR038765">
    <property type="entry name" value="Papain-like_cys_pep_sf"/>
</dbReference>
<protein>
    <recommendedName>
        <fullName evidence="3">Ubiquitin thioesterase OTU</fullName>
        <ecNumber evidence="3">3.4.19.12</ecNumber>
    </recommendedName>
</protein>
<dbReference type="GO" id="GO:0030968">
    <property type="term" value="P:endoplasmic reticulum unfolded protein response"/>
    <property type="evidence" value="ECO:0007669"/>
    <property type="project" value="TreeGrafter"/>
</dbReference>
<dbReference type="GO" id="GO:0016579">
    <property type="term" value="P:protein deubiquitination"/>
    <property type="evidence" value="ECO:0007669"/>
    <property type="project" value="TreeGrafter"/>
</dbReference>
<keyword evidence="8" id="KW-1185">Reference proteome</keyword>
<keyword evidence="3" id="KW-0833">Ubl conjugation pathway</keyword>
<dbReference type="SUPFAM" id="SSF54001">
    <property type="entry name" value="Cysteine proteinases"/>
    <property type="match status" value="1"/>
</dbReference>
<keyword evidence="3" id="KW-0645">Protease</keyword>
<evidence type="ECO:0000256" key="4">
    <source>
        <dbReference type="SAM" id="MobiDB-lite"/>
    </source>
</evidence>
<dbReference type="EC" id="3.4.19.12" evidence="3"/>
<dbReference type="GO" id="GO:0036503">
    <property type="term" value="P:ERAD pathway"/>
    <property type="evidence" value="ECO:0007669"/>
    <property type="project" value="TreeGrafter"/>
</dbReference>
<dbReference type="GO" id="GO:0005829">
    <property type="term" value="C:cytosol"/>
    <property type="evidence" value="ECO:0007669"/>
    <property type="project" value="TreeGrafter"/>
</dbReference>
<evidence type="ECO:0000256" key="3">
    <source>
        <dbReference type="RuleBase" id="RU367104"/>
    </source>
</evidence>
<keyword evidence="3" id="KW-0788">Thiol protease</keyword>
<feature type="compositionally biased region" description="Low complexity" evidence="4">
    <location>
        <begin position="30"/>
        <end position="42"/>
    </location>
</feature>
<dbReference type="InterPro" id="IPR003323">
    <property type="entry name" value="OTU_dom"/>
</dbReference>
<dbReference type="Gene3D" id="3.90.70.80">
    <property type="match status" value="1"/>
</dbReference>
<evidence type="ECO:0000313" key="8">
    <source>
        <dbReference type="Proteomes" id="UP000256970"/>
    </source>
</evidence>
<proteinExistence type="predicted"/>
<comment type="function">
    <text evidence="3">Hydrolase that can remove conjugated ubiquitin from proteins and may therefore play an important regulatory role at the level of protein turnover by preventing degradation.</text>
</comment>
<dbReference type="GO" id="GO:0004843">
    <property type="term" value="F:cysteine-type deubiquitinase activity"/>
    <property type="evidence" value="ECO:0007669"/>
    <property type="project" value="UniProtKB-UniRule"/>
</dbReference>
<dbReference type="GO" id="GO:0005634">
    <property type="term" value="C:nucleus"/>
    <property type="evidence" value="ECO:0007669"/>
    <property type="project" value="TreeGrafter"/>
</dbReference>
<feature type="domain" description="OTU" evidence="5">
    <location>
        <begin position="54"/>
        <end position="212"/>
    </location>
</feature>
<evidence type="ECO:0000256" key="1">
    <source>
        <dbReference type="ARBA" id="ARBA00000707"/>
    </source>
</evidence>
<keyword evidence="2 3" id="KW-0378">Hydrolase</keyword>
<evidence type="ECO:0000313" key="6">
    <source>
        <dbReference type="EMBL" id="SZX64312.1"/>
    </source>
</evidence>
<comment type="subcellular location">
    <subcellularLocation>
        <location evidence="3">Cytoplasm</location>
    </subcellularLocation>
</comment>
<organism evidence="7 8">
    <name type="scientific">Tetradesmus obliquus</name>
    <name type="common">Green alga</name>
    <name type="synonym">Acutodesmus obliquus</name>
    <dbReference type="NCBI Taxonomy" id="3088"/>
    <lineage>
        <taxon>Eukaryota</taxon>
        <taxon>Viridiplantae</taxon>
        <taxon>Chlorophyta</taxon>
        <taxon>core chlorophytes</taxon>
        <taxon>Chlorophyceae</taxon>
        <taxon>CS clade</taxon>
        <taxon>Sphaeropleales</taxon>
        <taxon>Scenedesmaceae</taxon>
        <taxon>Tetradesmus</taxon>
    </lineage>
</organism>
<gene>
    <name evidence="6" type="ORF">BQ4739_LOCUS4826</name>
    <name evidence="7" type="ORF">BQ4739_LOCUS5844</name>
</gene>
<evidence type="ECO:0000259" key="5">
    <source>
        <dbReference type="PROSITE" id="PS50802"/>
    </source>
</evidence>
<reference evidence="7 8" key="1">
    <citation type="submission" date="2016-10" db="EMBL/GenBank/DDBJ databases">
        <authorList>
            <person name="Cai Z."/>
        </authorList>
    </citation>
    <scope>NUCLEOTIDE SEQUENCE [LARGE SCALE GENOMIC DNA]</scope>
</reference>
<dbReference type="Proteomes" id="UP000256970">
    <property type="component" value="Unassembled WGS sequence"/>
</dbReference>
<dbReference type="PANTHER" id="PTHR13312:SF6">
    <property type="entry name" value="UBIQUITIN THIOESTERASE OTU"/>
    <property type="match status" value="1"/>
</dbReference>
<comment type="catalytic activity">
    <reaction evidence="1 3">
        <text>Thiol-dependent hydrolysis of ester, thioester, amide, peptide and isopeptide bonds formed by the C-terminal Gly of ubiquitin (a 76-residue protein attached to proteins as an intracellular targeting signal).</text>
        <dbReference type="EC" id="3.4.19.12"/>
    </reaction>
</comment>
<dbReference type="STRING" id="3088.A0A383VKG3"/>
<dbReference type="AlphaFoldDB" id="A0A383VKG3"/>
<dbReference type="EMBL" id="FNXT01000636">
    <property type="protein sequence ID" value="SZX65410.1"/>
    <property type="molecule type" value="Genomic_DNA"/>
</dbReference>
<sequence length="217" mass="23956">MHSNAQPKRSRQPTLSSLPRPQAERADVITRSSPTDSTSSSSALPLQQQRPTRFAKYGITGDGSCMFRACVQGHHQLQHGGQQLPAAAEYSKALALRQAVVEELRKNRELSFWCSHEAGVQGGRTQRDMEPFLPGIADDFDDYLAKMAQPGVWGGEPELLMASRVLQRPIAVYQAAWGGPQYILTYGEEFEIAAAPMHLLWSGSHYDLLLPQPASKL</sequence>
<accession>A0A383VKG3</accession>
<feature type="compositionally biased region" description="Polar residues" evidence="4">
    <location>
        <begin position="1"/>
        <end position="19"/>
    </location>
</feature>
<dbReference type="EMBL" id="FNXT01000400">
    <property type="protein sequence ID" value="SZX64312.1"/>
    <property type="molecule type" value="Genomic_DNA"/>
</dbReference>
<dbReference type="PROSITE" id="PS50802">
    <property type="entry name" value="OTU"/>
    <property type="match status" value="1"/>
</dbReference>
<name>A0A383VKG3_TETOB</name>
<keyword evidence="3" id="KW-0963">Cytoplasm</keyword>
<evidence type="ECO:0000313" key="7">
    <source>
        <dbReference type="EMBL" id="SZX65410.1"/>
    </source>
</evidence>